<evidence type="ECO:0000256" key="3">
    <source>
        <dbReference type="ARBA" id="ARBA00022801"/>
    </source>
</evidence>
<comment type="similarity">
    <text evidence="1">Belongs to the AB hydrolase superfamily. AB hydrolase 4 family.</text>
</comment>
<dbReference type="InterPro" id="IPR000073">
    <property type="entry name" value="AB_hydrolase_1"/>
</dbReference>
<evidence type="ECO:0000313" key="6">
    <source>
        <dbReference type="EMBL" id="MBK1704741.1"/>
    </source>
</evidence>
<sequence length="346" mass="38399">MSPASRPTSPTSPPHGRIVESDFRPAWWLRNPHLQTLWPKIRMHLGGRRQSSNPGRTELERRRFELSDGDFIDLSIPVGIEGLRVLIVHGLEGGLDSHYAASLVDSLADAGLQPLFMHLRGASGEPNRLARSYHSGATDDLAEVLAKLAEDPEGPVQAAIGFSLGGNLLLKYLGERTDPLLGRAIAVSVPFVLRDAMLRLDIGLSRLYRGYLVSRLKASYRDKFKHRPAPLQVDLDRIRDFNTFDDQITAPLNGFAGVFDYYEQASCRRYLRAIQTPTLIIHAADDPFMFPTTVPFAHELGSGVTLELARRGGHVGFIAGPWPWRSGSWLETRILEALRGPIKMPG</sequence>
<feature type="active site" description="Charge relay system" evidence="4">
    <location>
        <position position="314"/>
    </location>
</feature>
<proteinExistence type="inferred from homology"/>
<dbReference type="GO" id="GO:0034338">
    <property type="term" value="F:short-chain carboxylesterase activity"/>
    <property type="evidence" value="ECO:0007669"/>
    <property type="project" value="TreeGrafter"/>
</dbReference>
<feature type="domain" description="AB hydrolase-1" evidence="5">
    <location>
        <begin position="85"/>
        <end position="320"/>
    </location>
</feature>
<dbReference type="AlphaFoldDB" id="A0AAJ0U3S1"/>
<evidence type="ECO:0000256" key="1">
    <source>
        <dbReference type="ARBA" id="ARBA00010884"/>
    </source>
</evidence>
<dbReference type="Proteomes" id="UP001296776">
    <property type="component" value="Unassembled WGS sequence"/>
</dbReference>
<dbReference type="GO" id="GO:0047372">
    <property type="term" value="F:monoacylglycerol lipase activity"/>
    <property type="evidence" value="ECO:0007669"/>
    <property type="project" value="TreeGrafter"/>
</dbReference>
<evidence type="ECO:0000256" key="4">
    <source>
        <dbReference type="PIRSR" id="PIRSR005211-1"/>
    </source>
</evidence>
<dbReference type="InterPro" id="IPR050960">
    <property type="entry name" value="AB_hydrolase_4_sf"/>
</dbReference>
<evidence type="ECO:0000313" key="7">
    <source>
        <dbReference type="Proteomes" id="UP001296776"/>
    </source>
</evidence>
<dbReference type="Pfam" id="PF00561">
    <property type="entry name" value="Abhydrolase_1"/>
    <property type="match status" value="1"/>
</dbReference>
<reference evidence="6" key="2">
    <citation type="journal article" date="2020" name="Microorganisms">
        <title>Osmotic Adaptation and Compatible Solute Biosynthesis of Phototrophic Bacteria as Revealed from Genome Analyses.</title>
        <authorList>
            <person name="Imhoff J.F."/>
            <person name="Rahn T."/>
            <person name="Kunzel S."/>
            <person name="Keller A."/>
            <person name="Neulinger S.C."/>
        </authorList>
    </citation>
    <scope>NUCLEOTIDE SEQUENCE</scope>
    <source>
        <strain evidence="6">DSM 11080</strain>
    </source>
</reference>
<organism evidence="6 7">
    <name type="scientific">Halochromatium glycolicum</name>
    <dbReference type="NCBI Taxonomy" id="85075"/>
    <lineage>
        <taxon>Bacteria</taxon>
        <taxon>Pseudomonadati</taxon>
        <taxon>Pseudomonadota</taxon>
        <taxon>Gammaproteobacteria</taxon>
        <taxon>Chromatiales</taxon>
        <taxon>Chromatiaceae</taxon>
        <taxon>Halochromatium</taxon>
    </lineage>
</organism>
<evidence type="ECO:0000259" key="5">
    <source>
        <dbReference type="Pfam" id="PF00561"/>
    </source>
</evidence>
<keyword evidence="7" id="KW-1185">Reference proteome</keyword>
<comment type="caution">
    <text evidence="6">The sequence shown here is derived from an EMBL/GenBank/DDBJ whole genome shotgun (WGS) entry which is preliminary data.</text>
</comment>
<dbReference type="PANTHER" id="PTHR10794">
    <property type="entry name" value="ABHYDROLASE DOMAIN-CONTAINING PROTEIN"/>
    <property type="match status" value="1"/>
</dbReference>
<dbReference type="Gene3D" id="3.40.50.1820">
    <property type="entry name" value="alpha/beta hydrolase"/>
    <property type="match status" value="1"/>
</dbReference>
<protein>
    <submittedName>
        <fullName evidence="6">Alpha/beta hydrolase</fullName>
    </submittedName>
</protein>
<accession>A0AAJ0U3S1</accession>
<reference evidence="6" key="1">
    <citation type="submission" date="2017-08" db="EMBL/GenBank/DDBJ databases">
        <authorList>
            <person name="Imhoff J.F."/>
            <person name="Rahn T."/>
            <person name="Kuenzel S."/>
            <person name="Neulinger S.C."/>
        </authorList>
    </citation>
    <scope>NUCLEOTIDE SEQUENCE</scope>
    <source>
        <strain evidence="6">DSM 11080</strain>
    </source>
</reference>
<name>A0AAJ0U3S1_9GAMM</name>
<feature type="active site" description="Charge relay system" evidence="4">
    <location>
        <position position="286"/>
    </location>
</feature>
<keyword evidence="3 6" id="KW-0378">Hydrolase</keyword>
<dbReference type="PIRSF" id="PIRSF005211">
    <property type="entry name" value="Ab_hydro_YheT"/>
    <property type="match status" value="1"/>
</dbReference>
<dbReference type="PROSITE" id="PS01133">
    <property type="entry name" value="UPF0017"/>
    <property type="match status" value="1"/>
</dbReference>
<dbReference type="RefSeq" id="WP_200345950.1">
    <property type="nucleotide sequence ID" value="NZ_NRSJ01000013.1"/>
</dbReference>
<dbReference type="SUPFAM" id="SSF53474">
    <property type="entry name" value="alpha/beta-Hydrolases"/>
    <property type="match status" value="1"/>
</dbReference>
<keyword evidence="2" id="KW-0719">Serine esterase</keyword>
<dbReference type="InterPro" id="IPR012020">
    <property type="entry name" value="ABHD4"/>
</dbReference>
<evidence type="ECO:0000256" key="2">
    <source>
        <dbReference type="ARBA" id="ARBA00022487"/>
    </source>
</evidence>
<dbReference type="PANTHER" id="PTHR10794:SF94">
    <property type="entry name" value="ESTERASE YHET-RELATED"/>
    <property type="match status" value="1"/>
</dbReference>
<gene>
    <name evidence="6" type="ORF">CKO40_09370</name>
</gene>
<dbReference type="InterPro" id="IPR029058">
    <property type="entry name" value="AB_hydrolase_fold"/>
</dbReference>
<dbReference type="InterPro" id="IPR000952">
    <property type="entry name" value="AB_hydrolase_4_CS"/>
</dbReference>
<feature type="active site" description="Charge relay system" evidence="4">
    <location>
        <position position="163"/>
    </location>
</feature>
<dbReference type="EMBL" id="NRSJ01000013">
    <property type="protein sequence ID" value="MBK1704741.1"/>
    <property type="molecule type" value="Genomic_DNA"/>
</dbReference>